<protein>
    <recommendedName>
        <fullName evidence="13">ATP-binding cassette sub-family B member 9</fullName>
    </recommendedName>
</protein>
<feature type="compositionally biased region" description="Low complexity" evidence="7">
    <location>
        <begin position="855"/>
        <end position="864"/>
    </location>
</feature>
<dbReference type="SMART" id="SM00382">
    <property type="entry name" value="AAA"/>
    <property type="match status" value="1"/>
</dbReference>
<feature type="transmembrane region" description="Helical" evidence="8">
    <location>
        <begin position="7"/>
        <end position="28"/>
    </location>
</feature>
<dbReference type="InterPro" id="IPR003439">
    <property type="entry name" value="ABC_transporter-like_ATP-bd"/>
</dbReference>
<feature type="transmembrane region" description="Helical" evidence="8">
    <location>
        <begin position="284"/>
        <end position="309"/>
    </location>
</feature>
<evidence type="ECO:0000256" key="1">
    <source>
        <dbReference type="ARBA" id="ARBA00004141"/>
    </source>
</evidence>
<dbReference type="PANTHER" id="PTHR43394">
    <property type="entry name" value="ATP-DEPENDENT PERMEASE MDL1, MITOCHONDRIAL"/>
    <property type="match status" value="1"/>
</dbReference>
<keyword evidence="6 8" id="KW-0472">Membrane</keyword>
<accession>A0ABP0H2H5</accession>
<feature type="domain" description="ABC transporter" evidence="9">
    <location>
        <begin position="560"/>
        <end position="798"/>
    </location>
</feature>
<feature type="transmembrane region" description="Helical" evidence="8">
    <location>
        <begin position="361"/>
        <end position="379"/>
    </location>
</feature>
<evidence type="ECO:0000256" key="5">
    <source>
        <dbReference type="ARBA" id="ARBA00022989"/>
    </source>
</evidence>
<keyword evidence="2 8" id="KW-0812">Transmembrane</keyword>
<comment type="subcellular location">
    <subcellularLocation>
        <location evidence="1">Membrane</location>
        <topology evidence="1">Multi-pass membrane protein</topology>
    </subcellularLocation>
</comment>
<dbReference type="SUPFAM" id="SSF90123">
    <property type="entry name" value="ABC transporter transmembrane region"/>
    <property type="match status" value="1"/>
</dbReference>
<evidence type="ECO:0000313" key="11">
    <source>
        <dbReference type="EMBL" id="CAK8698005.1"/>
    </source>
</evidence>
<keyword evidence="3" id="KW-0547">Nucleotide-binding</keyword>
<keyword evidence="5 8" id="KW-1133">Transmembrane helix</keyword>
<evidence type="ECO:0000256" key="4">
    <source>
        <dbReference type="ARBA" id="ARBA00022840"/>
    </source>
</evidence>
<sequence>MRSLKLKIVAIATFAILDCFITTLLLIHGNQWGLFVISLQEFSFSSSFVDICIFTYIRNSVIIGGATGVFYNPSQGSLRCRKSIRAIVLLVFTNGYYLCAKLIAFSEDNSFQAGPKLNWFFALFGWCIIGSILSVLLWYILSVLLSNSKSSNECDAHKNDSISEEEPLLKHHDKPSNPYESLSGDNAINNIAVDYGSFSDSKTQNGNKNKGDDDEDEKSLGELANKANLKAVFSYSIPDWKLLLCGIFFLVGASIAQIFLPLYTGKVVAGIVASQDKVQFTKDIIIMGLISLAASICSGLRAGFFMNVIQRFNIRVRDALFGSLLSQEIGFYDSVKTGDITSRLTSDTSTMSDTVGLNCNIFIRNFIQAIGTCVFMFSLSWRLSVITFMGFPLVFGVSELYGHYYKKLQELVQDRFARANEVAEEVCSSMQTVRSFANEKGETERYHNKLIDVYKVQLKQAVSYAGYIWSTQSIELLLTVLTLWFGGSLLAKGALSAQNFISFILYQESLSQCMGEIGEVYTGLMQALGAAEKVFQLIQRKPKISIDDGCEKPDNAKGHISFKNVSFSYPTRPDQPVLKDVSFEVKPGEVVALVGPSGGGKSSCVKLLQRFYDPDNGTVLLDGKSVKCYDHQFLHEKMSMVGQEPVLYARSVHDNIAYGLDQSQYTNEDVIKASVKANAHNFVMEMNKQYETEVGEKGTQLSGGQKQRVAIARALLRNPCVLVLDEATSALDTESEALVQEALQRSKSNRTVLLIAHRLSTVEQADRIVVIVKGMVEEMGSHKQLMEKQGTYYRLVRRQLASHSNLNSVLLNNTEGCTFLPEENRYPSELCNDFSSSPALPGLFNNSPKIHETFSSSLSSNESQNRSKHGSNF</sequence>
<dbReference type="Pfam" id="PF00005">
    <property type="entry name" value="ABC_tran"/>
    <property type="match status" value="1"/>
</dbReference>
<evidence type="ECO:0000259" key="10">
    <source>
        <dbReference type="PROSITE" id="PS50929"/>
    </source>
</evidence>
<dbReference type="Gene3D" id="1.20.1560.10">
    <property type="entry name" value="ABC transporter type 1, transmembrane domain"/>
    <property type="match status" value="1"/>
</dbReference>
<gene>
    <name evidence="11" type="ORF">CVLEPA_LOCUS31477</name>
</gene>
<proteinExistence type="predicted"/>
<dbReference type="InterPro" id="IPR036640">
    <property type="entry name" value="ABC1_TM_sf"/>
</dbReference>
<keyword evidence="12" id="KW-1185">Reference proteome</keyword>
<feature type="transmembrane region" description="Helical" evidence="8">
    <location>
        <begin position="117"/>
        <end position="141"/>
    </location>
</feature>
<evidence type="ECO:0000313" key="12">
    <source>
        <dbReference type="Proteomes" id="UP001642483"/>
    </source>
</evidence>
<dbReference type="Pfam" id="PF00664">
    <property type="entry name" value="ABC_membrane"/>
    <property type="match status" value="1"/>
</dbReference>
<feature type="transmembrane region" description="Helical" evidence="8">
    <location>
        <begin position="48"/>
        <end position="71"/>
    </location>
</feature>
<evidence type="ECO:0000256" key="2">
    <source>
        <dbReference type="ARBA" id="ARBA00022692"/>
    </source>
</evidence>
<dbReference type="InterPro" id="IPR011527">
    <property type="entry name" value="ABC1_TM_dom"/>
</dbReference>
<dbReference type="PROSITE" id="PS00211">
    <property type="entry name" value="ABC_TRANSPORTER_1"/>
    <property type="match status" value="1"/>
</dbReference>
<dbReference type="PIRSF" id="PIRSF002773">
    <property type="entry name" value="ABC_prm/ATPase_B"/>
    <property type="match status" value="1"/>
</dbReference>
<dbReference type="SUPFAM" id="SSF52540">
    <property type="entry name" value="P-loop containing nucleoside triphosphate hydrolases"/>
    <property type="match status" value="1"/>
</dbReference>
<dbReference type="PANTHER" id="PTHR43394:SF19">
    <property type="entry name" value="ABC TRANSPORTER B FAMILY"/>
    <property type="match status" value="1"/>
</dbReference>
<comment type="caution">
    <text evidence="11">The sequence shown here is derived from an EMBL/GenBank/DDBJ whole genome shotgun (WGS) entry which is preliminary data.</text>
</comment>
<dbReference type="InterPro" id="IPR027417">
    <property type="entry name" value="P-loop_NTPase"/>
</dbReference>
<evidence type="ECO:0000256" key="7">
    <source>
        <dbReference type="SAM" id="MobiDB-lite"/>
    </source>
</evidence>
<feature type="transmembrane region" description="Helical" evidence="8">
    <location>
        <begin position="83"/>
        <end position="105"/>
    </location>
</feature>
<reference evidence="11 12" key="1">
    <citation type="submission" date="2024-02" db="EMBL/GenBank/DDBJ databases">
        <authorList>
            <person name="Daric V."/>
            <person name="Darras S."/>
        </authorList>
    </citation>
    <scope>NUCLEOTIDE SEQUENCE [LARGE SCALE GENOMIC DNA]</scope>
</reference>
<dbReference type="Gene3D" id="3.40.50.300">
    <property type="entry name" value="P-loop containing nucleotide triphosphate hydrolases"/>
    <property type="match status" value="1"/>
</dbReference>
<dbReference type="Proteomes" id="UP001642483">
    <property type="component" value="Unassembled WGS sequence"/>
</dbReference>
<dbReference type="InterPro" id="IPR039421">
    <property type="entry name" value="Type_1_exporter"/>
</dbReference>
<evidence type="ECO:0000259" key="9">
    <source>
        <dbReference type="PROSITE" id="PS50893"/>
    </source>
</evidence>
<evidence type="ECO:0008006" key="13">
    <source>
        <dbReference type="Google" id="ProtNLM"/>
    </source>
</evidence>
<evidence type="ECO:0000256" key="3">
    <source>
        <dbReference type="ARBA" id="ARBA00022741"/>
    </source>
</evidence>
<dbReference type="InterPro" id="IPR003593">
    <property type="entry name" value="AAA+_ATPase"/>
</dbReference>
<feature type="region of interest" description="Disordered" evidence="7">
    <location>
        <begin position="854"/>
        <end position="873"/>
    </location>
</feature>
<dbReference type="PROSITE" id="PS50929">
    <property type="entry name" value="ABC_TM1F"/>
    <property type="match status" value="1"/>
</dbReference>
<organism evidence="11 12">
    <name type="scientific">Clavelina lepadiformis</name>
    <name type="common">Light-bulb sea squirt</name>
    <name type="synonym">Ascidia lepadiformis</name>
    <dbReference type="NCBI Taxonomy" id="159417"/>
    <lineage>
        <taxon>Eukaryota</taxon>
        <taxon>Metazoa</taxon>
        <taxon>Chordata</taxon>
        <taxon>Tunicata</taxon>
        <taxon>Ascidiacea</taxon>
        <taxon>Aplousobranchia</taxon>
        <taxon>Clavelinidae</taxon>
        <taxon>Clavelina</taxon>
    </lineage>
</organism>
<feature type="domain" description="ABC transmembrane type-1" evidence="10">
    <location>
        <begin position="246"/>
        <end position="526"/>
    </location>
</feature>
<dbReference type="CDD" id="cd03249">
    <property type="entry name" value="ABC_MTABC3_MDL1_MDL2"/>
    <property type="match status" value="1"/>
</dbReference>
<feature type="region of interest" description="Disordered" evidence="7">
    <location>
        <begin position="196"/>
        <end position="217"/>
    </location>
</feature>
<feature type="transmembrane region" description="Helical" evidence="8">
    <location>
        <begin position="242"/>
        <end position="264"/>
    </location>
</feature>
<evidence type="ECO:0000256" key="6">
    <source>
        <dbReference type="ARBA" id="ARBA00023136"/>
    </source>
</evidence>
<dbReference type="InterPro" id="IPR017871">
    <property type="entry name" value="ABC_transporter-like_CS"/>
</dbReference>
<keyword evidence="4" id="KW-0067">ATP-binding</keyword>
<name>A0ABP0H2H5_CLALP</name>
<dbReference type="PROSITE" id="PS50893">
    <property type="entry name" value="ABC_TRANSPORTER_2"/>
    <property type="match status" value="1"/>
</dbReference>
<dbReference type="EMBL" id="CAWYQH010000174">
    <property type="protein sequence ID" value="CAK8698005.1"/>
    <property type="molecule type" value="Genomic_DNA"/>
</dbReference>
<evidence type="ECO:0000256" key="8">
    <source>
        <dbReference type="SAM" id="Phobius"/>
    </source>
</evidence>